<dbReference type="OrthoDB" id="9781305at2"/>
<evidence type="ECO:0000256" key="13">
    <source>
        <dbReference type="ARBA" id="ARBA00022993"/>
    </source>
</evidence>
<dbReference type="GO" id="GO:0004594">
    <property type="term" value="F:pantothenate kinase activity"/>
    <property type="evidence" value="ECO:0007669"/>
    <property type="project" value="UniProtKB-UniRule"/>
</dbReference>
<dbReference type="GO" id="GO:0015937">
    <property type="term" value="P:coenzyme A biosynthetic process"/>
    <property type="evidence" value="ECO:0007669"/>
    <property type="project" value="UniProtKB-UniRule"/>
</dbReference>
<dbReference type="SUPFAM" id="SSF53067">
    <property type="entry name" value="Actin-like ATPase domain"/>
    <property type="match status" value="2"/>
</dbReference>
<dbReference type="EMBL" id="PUGF01000035">
    <property type="protein sequence ID" value="PRC90805.1"/>
    <property type="molecule type" value="Genomic_DNA"/>
</dbReference>
<sequence>MLLLIDAGNTRIKWALVDTNQAPQLGEWAQFGSISHQEFADEATPWSGFVVQRAVVSNVAGSALRTQLAESLQRQNIPVEWLVSQAACAGIKNQYRDPTQLGCDRFATAIAAHALFPDQAFIVATCGTATTIDAVTAEGIFIGGMIAPGLKLMAQSLAQNTAQLPSVLASASMTAHFANYTEAAIVSGCLAAQAGAIELAVRNFSAMPDLNTAMPPLCIVSGGAAKYIIPSLGIPHRSVDNLVLIGLQVIASC</sequence>
<dbReference type="HAMAP" id="MF_01274">
    <property type="entry name" value="Pantothen_kinase_3"/>
    <property type="match status" value="1"/>
</dbReference>
<accession>A0A2S9GSX3</accession>
<dbReference type="EC" id="2.7.1.33" evidence="6 16"/>
<dbReference type="RefSeq" id="WP_105534195.1">
    <property type="nucleotide sequence ID" value="NZ_PUGF01000035.1"/>
</dbReference>
<keyword evidence="12 16" id="KW-0630">Potassium</keyword>
<proteinExistence type="inferred from homology"/>
<feature type="binding site" evidence="16">
    <location>
        <begin position="102"/>
        <end position="105"/>
    </location>
    <ligand>
        <name>substrate</name>
    </ligand>
</feature>
<keyword evidence="9 16" id="KW-0547">Nucleotide-binding</keyword>
<dbReference type="PANTHER" id="PTHR34265">
    <property type="entry name" value="TYPE III PANTOTHENATE KINASE"/>
    <property type="match status" value="1"/>
</dbReference>
<dbReference type="InterPro" id="IPR043129">
    <property type="entry name" value="ATPase_NBD"/>
</dbReference>
<feature type="binding site" evidence="16">
    <location>
        <position position="181"/>
    </location>
    <ligand>
        <name>substrate</name>
    </ligand>
</feature>
<gene>
    <name evidence="16" type="primary">coaX</name>
    <name evidence="17" type="ORF">S2091_4468</name>
</gene>
<protein>
    <recommendedName>
        <fullName evidence="15 16">Type III pantothenate kinase</fullName>
        <ecNumber evidence="6 16">2.7.1.33</ecNumber>
    </recommendedName>
    <alternativeName>
        <fullName evidence="16">PanK-III</fullName>
    </alternativeName>
    <alternativeName>
        <fullName evidence="16">Pantothenic acid kinase</fullName>
    </alternativeName>
</protein>
<evidence type="ECO:0000256" key="11">
    <source>
        <dbReference type="ARBA" id="ARBA00022840"/>
    </source>
</evidence>
<evidence type="ECO:0000256" key="7">
    <source>
        <dbReference type="ARBA" id="ARBA00022490"/>
    </source>
</evidence>
<reference evidence="17 18" key="1">
    <citation type="submission" date="2018-02" db="EMBL/GenBank/DDBJ databases">
        <title>Solimicrobium silvestre gen. nov., sp. nov., isolated from alpine forest soil.</title>
        <authorList>
            <person name="Margesin R."/>
            <person name="Albuquerque L."/>
            <person name="Zhang D.-C."/>
            <person name="Froufe H.J.C."/>
            <person name="Severino R."/>
            <person name="Roxo I."/>
            <person name="Egas C."/>
            <person name="Da Costa M.S."/>
        </authorList>
    </citation>
    <scope>NUCLEOTIDE SEQUENCE [LARGE SCALE GENOMIC DNA]</scope>
    <source>
        <strain evidence="17 18">S20-91</strain>
    </source>
</reference>
<keyword evidence="18" id="KW-1185">Reference proteome</keyword>
<evidence type="ECO:0000256" key="1">
    <source>
        <dbReference type="ARBA" id="ARBA00001206"/>
    </source>
</evidence>
<feature type="binding site" evidence="16">
    <location>
        <position position="95"/>
    </location>
    <ligand>
        <name>substrate</name>
    </ligand>
</feature>
<dbReference type="GO" id="GO:0005524">
    <property type="term" value="F:ATP binding"/>
    <property type="evidence" value="ECO:0007669"/>
    <property type="project" value="UniProtKB-UniRule"/>
</dbReference>
<comment type="catalytic activity">
    <reaction evidence="1 16">
        <text>(R)-pantothenate + ATP = (R)-4'-phosphopantothenate + ADP + H(+)</text>
        <dbReference type="Rhea" id="RHEA:16373"/>
        <dbReference type="ChEBI" id="CHEBI:10986"/>
        <dbReference type="ChEBI" id="CHEBI:15378"/>
        <dbReference type="ChEBI" id="CHEBI:29032"/>
        <dbReference type="ChEBI" id="CHEBI:30616"/>
        <dbReference type="ChEBI" id="CHEBI:456216"/>
        <dbReference type="EC" id="2.7.1.33"/>
    </reaction>
</comment>
<keyword evidence="10 16" id="KW-0418">Kinase</keyword>
<feature type="active site" description="Proton acceptor" evidence="16">
    <location>
        <position position="104"/>
    </location>
</feature>
<evidence type="ECO:0000256" key="15">
    <source>
        <dbReference type="ARBA" id="ARBA00040883"/>
    </source>
</evidence>
<comment type="cofactor">
    <cofactor evidence="2">
        <name>K(+)</name>
        <dbReference type="ChEBI" id="CHEBI:29103"/>
    </cofactor>
</comment>
<comment type="similarity">
    <text evidence="14 16">Belongs to the type III pantothenate kinase family.</text>
</comment>
<feature type="binding site" evidence="16">
    <location>
        <position position="128"/>
    </location>
    <ligand>
        <name>ATP</name>
        <dbReference type="ChEBI" id="CHEBI:30616"/>
    </ligand>
</feature>
<keyword evidence="13 16" id="KW-0173">Coenzyme A biosynthesis</keyword>
<evidence type="ECO:0000256" key="6">
    <source>
        <dbReference type="ARBA" id="ARBA00012102"/>
    </source>
</evidence>
<evidence type="ECO:0000256" key="2">
    <source>
        <dbReference type="ARBA" id="ARBA00001958"/>
    </source>
</evidence>
<dbReference type="UniPathway" id="UPA00241">
    <property type="reaction ID" value="UER00352"/>
</dbReference>
<keyword evidence="11 16" id="KW-0067">ATP-binding</keyword>
<comment type="subcellular location">
    <subcellularLocation>
        <location evidence="3 16">Cytoplasm</location>
    </subcellularLocation>
</comment>
<dbReference type="Pfam" id="PF03309">
    <property type="entry name" value="Pan_kinase"/>
    <property type="match status" value="1"/>
</dbReference>
<dbReference type="PANTHER" id="PTHR34265:SF1">
    <property type="entry name" value="TYPE III PANTOTHENATE KINASE"/>
    <property type="match status" value="1"/>
</dbReference>
<feature type="binding site" evidence="16">
    <location>
        <begin position="6"/>
        <end position="13"/>
    </location>
    <ligand>
        <name>ATP</name>
        <dbReference type="ChEBI" id="CHEBI:30616"/>
    </ligand>
</feature>
<evidence type="ECO:0000313" key="17">
    <source>
        <dbReference type="EMBL" id="PRC90805.1"/>
    </source>
</evidence>
<comment type="caution">
    <text evidence="16">Lacks conserved residue(s) required for the propagation of feature annotation.</text>
</comment>
<evidence type="ECO:0000256" key="12">
    <source>
        <dbReference type="ARBA" id="ARBA00022958"/>
    </source>
</evidence>
<evidence type="ECO:0000256" key="16">
    <source>
        <dbReference type="HAMAP-Rule" id="MF_01274"/>
    </source>
</evidence>
<dbReference type="Gene3D" id="3.30.420.40">
    <property type="match status" value="2"/>
</dbReference>
<evidence type="ECO:0000256" key="8">
    <source>
        <dbReference type="ARBA" id="ARBA00022679"/>
    </source>
</evidence>
<evidence type="ECO:0000256" key="3">
    <source>
        <dbReference type="ARBA" id="ARBA00004496"/>
    </source>
</evidence>
<keyword evidence="8 16" id="KW-0808">Transferase</keyword>
<comment type="caution">
    <text evidence="17">The sequence shown here is derived from an EMBL/GenBank/DDBJ whole genome shotgun (WGS) entry which is preliminary data.</text>
</comment>
<dbReference type="AlphaFoldDB" id="A0A2S9GSX3"/>
<dbReference type="CDD" id="cd24015">
    <property type="entry name" value="ASKHA_NBD_PanK-III"/>
    <property type="match status" value="1"/>
</dbReference>
<dbReference type="NCBIfam" id="TIGR00671">
    <property type="entry name" value="baf"/>
    <property type="match status" value="1"/>
</dbReference>
<evidence type="ECO:0000256" key="9">
    <source>
        <dbReference type="ARBA" id="ARBA00022741"/>
    </source>
</evidence>
<comment type="subunit">
    <text evidence="5 16">Homodimer.</text>
</comment>
<evidence type="ECO:0000256" key="5">
    <source>
        <dbReference type="ARBA" id="ARBA00011738"/>
    </source>
</evidence>
<evidence type="ECO:0000256" key="4">
    <source>
        <dbReference type="ARBA" id="ARBA00005225"/>
    </source>
</evidence>
<comment type="cofactor">
    <cofactor evidence="16">
        <name>NH4(+)</name>
        <dbReference type="ChEBI" id="CHEBI:28938"/>
    </cofactor>
    <cofactor evidence="16">
        <name>K(+)</name>
        <dbReference type="ChEBI" id="CHEBI:29103"/>
    </cofactor>
    <text evidence="16">A monovalent cation. Ammonium or potassium.</text>
</comment>
<dbReference type="GO" id="GO:0005737">
    <property type="term" value="C:cytoplasm"/>
    <property type="evidence" value="ECO:0007669"/>
    <property type="project" value="UniProtKB-SubCell"/>
</dbReference>
<comment type="pathway">
    <text evidence="4 16">Cofactor biosynthesis; coenzyme A biosynthesis; CoA from (R)-pantothenate: step 1/5.</text>
</comment>
<organism evidence="17 18">
    <name type="scientific">Solimicrobium silvestre</name>
    <dbReference type="NCBI Taxonomy" id="2099400"/>
    <lineage>
        <taxon>Bacteria</taxon>
        <taxon>Pseudomonadati</taxon>
        <taxon>Pseudomonadota</taxon>
        <taxon>Betaproteobacteria</taxon>
        <taxon>Burkholderiales</taxon>
        <taxon>Oxalobacteraceae</taxon>
        <taxon>Solimicrobium</taxon>
    </lineage>
</organism>
<evidence type="ECO:0000313" key="18">
    <source>
        <dbReference type="Proteomes" id="UP000237839"/>
    </source>
</evidence>
<evidence type="ECO:0000256" key="14">
    <source>
        <dbReference type="ARBA" id="ARBA00038036"/>
    </source>
</evidence>
<name>A0A2S9GSX3_9BURK</name>
<evidence type="ECO:0000256" key="10">
    <source>
        <dbReference type="ARBA" id="ARBA00022777"/>
    </source>
</evidence>
<keyword evidence="7 16" id="KW-0963">Cytoplasm</keyword>
<dbReference type="Proteomes" id="UP000237839">
    <property type="component" value="Unassembled WGS sequence"/>
</dbReference>
<comment type="function">
    <text evidence="16">Catalyzes the phosphorylation of pantothenate (Pan), the first step in CoA biosynthesis.</text>
</comment>
<dbReference type="InterPro" id="IPR004619">
    <property type="entry name" value="Type_III_PanK"/>
</dbReference>